<dbReference type="AlphaFoldDB" id="R7H4Y3"/>
<feature type="domain" description="Outer membrane protein beta-barrel" evidence="3">
    <location>
        <begin position="432"/>
        <end position="620"/>
    </location>
</feature>
<dbReference type="Proteomes" id="UP000018072">
    <property type="component" value="Unassembled WGS sequence"/>
</dbReference>
<organism evidence="4 5">
    <name type="scientific">Leyella stercorea CAG:629</name>
    <dbReference type="NCBI Taxonomy" id="1263103"/>
    <lineage>
        <taxon>Bacteria</taxon>
        <taxon>Pseudomonadati</taxon>
        <taxon>Bacteroidota</taxon>
        <taxon>Bacteroidia</taxon>
        <taxon>Bacteroidales</taxon>
        <taxon>Prevotellaceae</taxon>
        <taxon>Leyella</taxon>
    </lineage>
</organism>
<dbReference type="EMBL" id="CBIT010000239">
    <property type="protein sequence ID" value="CDE34425.1"/>
    <property type="molecule type" value="Genomic_DNA"/>
</dbReference>
<proteinExistence type="predicted"/>
<dbReference type="RefSeq" id="WP_022429350.1">
    <property type="nucleotide sequence ID" value="NZ_FR899108.1"/>
</dbReference>
<gene>
    <name evidence="4" type="ORF">BN741_00020</name>
</gene>
<evidence type="ECO:0000256" key="1">
    <source>
        <dbReference type="SAM" id="MobiDB-lite"/>
    </source>
</evidence>
<keyword evidence="2" id="KW-0732">Signal</keyword>
<name>R7H4Y3_9BACT</name>
<dbReference type="Pfam" id="PF14905">
    <property type="entry name" value="OMP_b-brl_3"/>
    <property type="match status" value="1"/>
</dbReference>
<dbReference type="SUPFAM" id="SSF56935">
    <property type="entry name" value="Porins"/>
    <property type="match status" value="1"/>
</dbReference>
<feature type="region of interest" description="Disordered" evidence="1">
    <location>
        <begin position="673"/>
        <end position="695"/>
    </location>
</feature>
<evidence type="ECO:0000313" key="4">
    <source>
        <dbReference type="EMBL" id="CDE34425.1"/>
    </source>
</evidence>
<sequence length="695" mass="79161">MKKVLAIISLLFLVLNGHAQESLDTINSFILSEVVVKAERIIHKGDHDVLYLSNDNKKFGTNALDAVSSLELFQTAINETKLVSWDRQNVFILINGVPSTAYDLRGYKGEDIKNVEFYSIAPPQYMSLTAGPVVNIVVKKRHDRSYTGYFNTSNAVNTGFGTNQIDLTYADSLNQVKLGYLVDYRNIGNIDNLAEYTYSPQLHSQYRGTSRYKGQYHNISASYQRYQGNHLFNAKVYTIIEPLQDEEKRAGLISTDDTKYNGEGTSLLKSRSNTVAVDLYYRYLLKKGRLFAINVVNTFGNSYSDSKQSMLSENTGNNDYDYNLHSRVDNDSYSFITNAVYASPLWGGSLSVGSRYEYKQLNQTSFNNKYKPYSHYEFLNTGGSWTWNTISFVPAVGLNIFKQTSSGISQTSVLPYIRLYSDWWGKGKMKGTTVQLTLTMRNISPSLNEITESETYLDPWLISAGNPKLKDYWITSGKLSFAYFSPNNKNQIVFMVQPSYANNKIATTILKKGDNVYFRPQNIGGDFEWRFDLYGSWYPFKWLELSPYVEYYISRLETPSQNINFDYWRIGGNITASFENLSLIFSVNSPTKVYDGDLLSRGSLQYAGTIQYKIGNWSVGAKYNYSGHNNYTVSNLPILRYNENKDWKPLQHMVRLTATYTFSVGKSRRHDGKILTESSKDNTGLGKFNTPQISK</sequence>
<dbReference type="InterPro" id="IPR041700">
    <property type="entry name" value="OMP_b-brl_3"/>
</dbReference>
<feature type="signal peptide" evidence="2">
    <location>
        <begin position="1"/>
        <end position="19"/>
    </location>
</feature>
<dbReference type="STRING" id="1263103.BN741_00020"/>
<evidence type="ECO:0000259" key="3">
    <source>
        <dbReference type="Pfam" id="PF14905"/>
    </source>
</evidence>
<accession>R7H4Y3</accession>
<evidence type="ECO:0000313" key="5">
    <source>
        <dbReference type="Proteomes" id="UP000018072"/>
    </source>
</evidence>
<protein>
    <recommendedName>
        <fullName evidence="3">Outer membrane protein beta-barrel domain-containing protein</fullName>
    </recommendedName>
</protein>
<reference evidence="4" key="1">
    <citation type="submission" date="2012-11" db="EMBL/GenBank/DDBJ databases">
        <title>Dependencies among metagenomic species, viruses, plasmids and units of genetic variation.</title>
        <authorList>
            <person name="Nielsen H.B."/>
            <person name="Almeida M."/>
            <person name="Juncker A.S."/>
            <person name="Rasmussen S."/>
            <person name="Li J."/>
            <person name="Sunagawa S."/>
            <person name="Plichta D."/>
            <person name="Gautier L."/>
            <person name="Le Chatelier E."/>
            <person name="Peletier E."/>
            <person name="Bonde I."/>
            <person name="Nielsen T."/>
            <person name="Manichanh C."/>
            <person name="Arumugam M."/>
            <person name="Batto J."/>
            <person name="Santos M.B.Q.D."/>
            <person name="Blom N."/>
            <person name="Borruel N."/>
            <person name="Burgdorf K.S."/>
            <person name="Boumezbeur F."/>
            <person name="Casellas F."/>
            <person name="Dore J."/>
            <person name="Guarner F."/>
            <person name="Hansen T."/>
            <person name="Hildebrand F."/>
            <person name="Kaas R.S."/>
            <person name="Kennedy S."/>
            <person name="Kristiansen K."/>
            <person name="Kultima J.R."/>
            <person name="Leonard P."/>
            <person name="Levenez F."/>
            <person name="Lund O."/>
            <person name="Moumen B."/>
            <person name="Le Paslier D."/>
            <person name="Pons N."/>
            <person name="Pedersen O."/>
            <person name="Prifti E."/>
            <person name="Qin J."/>
            <person name="Raes J."/>
            <person name="Tap J."/>
            <person name="Tims S."/>
            <person name="Ussery D.W."/>
            <person name="Yamada T."/>
            <person name="MetaHit consortium"/>
            <person name="Renault P."/>
            <person name="Sicheritz-Ponten T."/>
            <person name="Bork P."/>
            <person name="Wang J."/>
            <person name="Brunak S."/>
            <person name="Ehrlich S.D."/>
        </authorList>
    </citation>
    <scope>NUCLEOTIDE SEQUENCE [LARGE SCALE GENOMIC DNA]</scope>
</reference>
<comment type="caution">
    <text evidence="4">The sequence shown here is derived from an EMBL/GenBank/DDBJ whole genome shotgun (WGS) entry which is preliminary data.</text>
</comment>
<evidence type="ECO:0000256" key="2">
    <source>
        <dbReference type="SAM" id="SignalP"/>
    </source>
</evidence>
<feature type="chain" id="PRO_5004434420" description="Outer membrane protein beta-barrel domain-containing protein" evidence="2">
    <location>
        <begin position="20"/>
        <end position="695"/>
    </location>
</feature>